<dbReference type="Gene3D" id="2.130.10.10">
    <property type="entry name" value="YVTN repeat-like/Quinoprotein amine dehydrogenase"/>
    <property type="match status" value="3"/>
</dbReference>
<dbReference type="Pfam" id="PF07495">
    <property type="entry name" value="Y_Y_Y"/>
    <property type="match status" value="1"/>
</dbReference>
<dbReference type="InterPro" id="IPR003594">
    <property type="entry name" value="HATPase_dom"/>
</dbReference>
<evidence type="ECO:0000256" key="2">
    <source>
        <dbReference type="SAM" id="Phobius"/>
    </source>
</evidence>
<dbReference type="InterPro" id="IPR005467">
    <property type="entry name" value="His_kinase_dom"/>
</dbReference>
<dbReference type="SUPFAM" id="SSF55874">
    <property type="entry name" value="ATPase domain of HSP90 chaperone/DNA topoisomerase II/histidine kinase"/>
    <property type="match status" value="1"/>
</dbReference>
<dbReference type="OrthoDB" id="9809670at2"/>
<dbReference type="PANTHER" id="PTHR43547">
    <property type="entry name" value="TWO-COMPONENT HISTIDINE KINASE"/>
    <property type="match status" value="1"/>
</dbReference>
<protein>
    <recommendedName>
        <fullName evidence="3">Histidine kinase domain-containing protein</fullName>
    </recommendedName>
</protein>
<dbReference type="InterPro" id="IPR015943">
    <property type="entry name" value="WD40/YVTN_repeat-like_dom_sf"/>
</dbReference>
<dbReference type="RefSeq" id="WP_147030445.1">
    <property type="nucleotide sequence ID" value="NZ_CP042436.1"/>
</dbReference>
<dbReference type="SUPFAM" id="SSF50998">
    <property type="entry name" value="Quinoprotein alcohol dehydrogenase-like"/>
    <property type="match status" value="1"/>
</dbReference>
<dbReference type="GO" id="GO:0046983">
    <property type="term" value="F:protein dimerization activity"/>
    <property type="evidence" value="ECO:0007669"/>
    <property type="project" value="InterPro"/>
</dbReference>
<dbReference type="GO" id="GO:0016020">
    <property type="term" value="C:membrane"/>
    <property type="evidence" value="ECO:0007669"/>
    <property type="project" value="InterPro"/>
</dbReference>
<dbReference type="Pfam" id="PF07494">
    <property type="entry name" value="Reg_prop"/>
    <property type="match status" value="3"/>
</dbReference>
<dbReference type="Proteomes" id="UP000321479">
    <property type="component" value="Chromosome"/>
</dbReference>
<dbReference type="Pfam" id="PF07730">
    <property type="entry name" value="HisKA_3"/>
    <property type="match status" value="1"/>
</dbReference>
<dbReference type="Gene3D" id="1.20.5.1930">
    <property type="match status" value="1"/>
</dbReference>
<dbReference type="KEGG" id="mgin:FRZ54_04470"/>
<evidence type="ECO:0000259" key="3">
    <source>
        <dbReference type="PROSITE" id="PS50109"/>
    </source>
</evidence>
<organism evidence="4 5">
    <name type="scientific">Mucilaginibacter ginsenosidivorans</name>
    <dbReference type="NCBI Taxonomy" id="398053"/>
    <lineage>
        <taxon>Bacteria</taxon>
        <taxon>Pseudomonadati</taxon>
        <taxon>Bacteroidota</taxon>
        <taxon>Sphingobacteriia</taxon>
        <taxon>Sphingobacteriales</taxon>
        <taxon>Sphingobacteriaceae</taxon>
        <taxon>Mucilaginibacter</taxon>
    </lineage>
</organism>
<dbReference type="SUPFAM" id="SSF63829">
    <property type="entry name" value="Calcium-dependent phosphotriesterase"/>
    <property type="match status" value="1"/>
</dbReference>
<keyword evidence="2" id="KW-0812">Transmembrane</keyword>
<evidence type="ECO:0000256" key="1">
    <source>
        <dbReference type="ARBA" id="ARBA00022553"/>
    </source>
</evidence>
<dbReference type="InterPro" id="IPR011047">
    <property type="entry name" value="Quinoprotein_ADH-like_sf"/>
</dbReference>
<keyword evidence="1" id="KW-0597">Phosphoprotein</keyword>
<dbReference type="PROSITE" id="PS50109">
    <property type="entry name" value="HIS_KIN"/>
    <property type="match status" value="1"/>
</dbReference>
<dbReference type="CDD" id="cd16917">
    <property type="entry name" value="HATPase_UhpB-NarQ-NarX-like"/>
    <property type="match status" value="1"/>
</dbReference>
<dbReference type="Pfam" id="PF02518">
    <property type="entry name" value="HATPase_c"/>
    <property type="match status" value="1"/>
</dbReference>
<dbReference type="InterPro" id="IPR011123">
    <property type="entry name" value="Y_Y_Y"/>
</dbReference>
<keyword evidence="2" id="KW-0472">Membrane</keyword>
<dbReference type="InterPro" id="IPR013783">
    <property type="entry name" value="Ig-like_fold"/>
</dbReference>
<evidence type="ECO:0000313" key="4">
    <source>
        <dbReference type="EMBL" id="QEC61868.1"/>
    </source>
</evidence>
<evidence type="ECO:0000313" key="5">
    <source>
        <dbReference type="Proteomes" id="UP000321479"/>
    </source>
</evidence>
<dbReference type="EMBL" id="CP042436">
    <property type="protein sequence ID" value="QEC61868.1"/>
    <property type="molecule type" value="Genomic_DNA"/>
</dbReference>
<keyword evidence="5" id="KW-1185">Reference proteome</keyword>
<name>A0A5B8USL3_9SPHI</name>
<sequence length="995" mass="111628">MLKILRGNCYRDKASGVLRLSCLIAFILANTVCFAQKYTFTHYDIQDGLIQSQVNDLTLDQQHRLWIATLGGACRFDGKEFISFSRQNGMPTNFVNVVLSARNNDVWFGTQSGLVRMTGRKMTVIKLPGNQENKRVRNIVQDGNGKVWAIIGGRLFSIAGDKAQQHWVQDTIRRLLTTIAVDKTGRLYASVYRKGLFLLDGGKWTNITDYPADDKSFVVSKIVFDRAIEHKIYLQTYTTLFTVEDGELMPFESKAISSIKSYLLCLTQDVNNNFWIGTSSGVYFLENHQLIHFTAQNGLSDNAVSDIYNDADNNLWFATQGNGLYKYEGDWFITFDRSQGMPFNEVVMGIVKDKKGGVLLGIDGGGLMRYDGKKLYPVELPGKEPALMRIQALYCDSNGTLWIGTHEGLWTYDNKTVKEIKEVSNYAINGIAEDSSGVIWVTTAGGCFYYQKGQLFHVANYYRFSSAIATLGRDSVMVGTNDGIALIVNKEVVKGFAVNEVKTSAVFCILKYRNYLVFGTDDRGIFAWDRTTGRVKNYGVKDGLNSNTIYSLVADENGVIWAGTGRGVNKLSFDRKKNLFALTGNGSPKSLILESNQNASLYTDHKVWIGTTKGAIIYDVNSKQERVAPPHVIIQSARMVPKEGAANGWLNSVLLKDGAILSHGQNHLAIWFRGVDLRDPNGISYRYKLKGLDTNYSTPITNDVVDYPSLPAGKYTFQVIAVSSGGIRSANTASFSFTITPAFYQTVWFRVAGIAFFILIGFIIQNYRHRVKVNRQRMIEATKREESLKIRQQTAEDFHDELGNKLTRITVLSEILDTKMDVTQADQKKLLEQIKQNASSLYNGTKDILWALDPQSDNLYEILNHIKDFGSELFLDTPVQFEFTGIEESLNEVKLPMEYSRNIPMIFKELLNNILKHAHATRVILNLDDVQKDEMRLTLKDNGCGFSMNGSPKGQGINNIITRTRRIGGEINISSEKGHGTLVDLKIRINNAITH</sequence>
<dbReference type="AlphaFoldDB" id="A0A5B8USL3"/>
<reference evidence="4 5" key="1">
    <citation type="journal article" date="2017" name="Curr. Microbiol.">
        <title>Mucilaginibacter ginsenosidivorans sp. nov., Isolated from Soil of Ginseng Field.</title>
        <authorList>
            <person name="Kim M.M."/>
            <person name="Siddiqi M.Z."/>
            <person name="Im W.T."/>
        </authorList>
    </citation>
    <scope>NUCLEOTIDE SEQUENCE [LARGE SCALE GENOMIC DNA]</scope>
    <source>
        <strain evidence="4 5">Gsoil 3017</strain>
    </source>
</reference>
<keyword evidence="2" id="KW-1133">Transmembrane helix</keyword>
<dbReference type="PANTHER" id="PTHR43547:SF2">
    <property type="entry name" value="HYBRID SIGNAL TRANSDUCTION HISTIDINE KINASE C"/>
    <property type="match status" value="1"/>
</dbReference>
<gene>
    <name evidence="4" type="ORF">FRZ54_04470</name>
</gene>
<accession>A0A5B8USL3</accession>
<dbReference type="Gene3D" id="3.30.565.10">
    <property type="entry name" value="Histidine kinase-like ATPase, C-terminal domain"/>
    <property type="match status" value="1"/>
</dbReference>
<feature type="domain" description="Histidine kinase" evidence="3">
    <location>
        <begin position="797"/>
        <end position="991"/>
    </location>
</feature>
<feature type="transmembrane region" description="Helical" evidence="2">
    <location>
        <begin position="747"/>
        <end position="767"/>
    </location>
</feature>
<dbReference type="GO" id="GO:0000155">
    <property type="term" value="F:phosphorelay sensor kinase activity"/>
    <property type="evidence" value="ECO:0007669"/>
    <property type="project" value="InterPro"/>
</dbReference>
<dbReference type="InterPro" id="IPR036890">
    <property type="entry name" value="HATPase_C_sf"/>
</dbReference>
<proteinExistence type="predicted"/>
<dbReference type="Gene3D" id="2.60.40.10">
    <property type="entry name" value="Immunoglobulins"/>
    <property type="match status" value="1"/>
</dbReference>
<dbReference type="InterPro" id="IPR011110">
    <property type="entry name" value="Reg_prop"/>
</dbReference>
<dbReference type="InterPro" id="IPR011712">
    <property type="entry name" value="Sig_transdc_His_kin_sub3_dim/P"/>
</dbReference>